<dbReference type="SUPFAM" id="SSF81342">
    <property type="entry name" value="Transmembrane di-heme cytochromes"/>
    <property type="match status" value="1"/>
</dbReference>
<evidence type="ECO:0000256" key="3">
    <source>
        <dbReference type="ARBA" id="ARBA00022448"/>
    </source>
</evidence>
<feature type="transmembrane region" description="Helical" evidence="13">
    <location>
        <begin position="59"/>
        <end position="76"/>
    </location>
</feature>
<keyword evidence="9 13" id="KW-1133">Transmembrane helix</keyword>
<keyword evidence="7" id="KW-0479">Metal-binding</keyword>
<evidence type="ECO:0000256" key="6">
    <source>
        <dbReference type="ARBA" id="ARBA00022692"/>
    </source>
</evidence>
<reference evidence="15 16" key="1">
    <citation type="submission" date="2006-02" db="EMBL/GenBank/DDBJ databases">
        <authorList>
            <person name="Pinhassi J."/>
            <person name="Pedros-Alio C."/>
            <person name="Ferriera S."/>
            <person name="Johnson J."/>
            <person name="Kravitz S."/>
            <person name="Halpern A."/>
            <person name="Remington K."/>
            <person name="Beeson K."/>
            <person name="Tran B."/>
            <person name="Rogers Y.-H."/>
            <person name="Friedman R."/>
            <person name="Venter J.C."/>
        </authorList>
    </citation>
    <scope>NUCLEOTIDE SEQUENCE [LARGE SCALE GENOMIC DNA]</scope>
    <source>
        <strain evidence="15 16">MED92</strain>
    </source>
</reference>
<dbReference type="EMBL" id="AAOW01000017">
    <property type="protein sequence ID" value="EAR60447.1"/>
    <property type="molecule type" value="Genomic_DNA"/>
</dbReference>
<evidence type="ECO:0000256" key="13">
    <source>
        <dbReference type="SAM" id="Phobius"/>
    </source>
</evidence>
<keyword evidence="6 13" id="KW-0812">Transmembrane</keyword>
<proteinExistence type="inferred from homology"/>
<dbReference type="Gene3D" id="1.20.950.20">
    <property type="entry name" value="Transmembrane di-heme cytochromes, Chain C"/>
    <property type="match status" value="2"/>
</dbReference>
<comment type="cofactor">
    <cofactor evidence="1">
        <name>heme b</name>
        <dbReference type="ChEBI" id="CHEBI:60344"/>
    </cofactor>
</comment>
<dbReference type="Pfam" id="PF01292">
    <property type="entry name" value="Ni_hydr_CYTB"/>
    <property type="match status" value="1"/>
</dbReference>
<dbReference type="GO" id="GO:0009055">
    <property type="term" value="F:electron transfer activity"/>
    <property type="evidence" value="ECO:0007669"/>
    <property type="project" value="InterPro"/>
</dbReference>
<evidence type="ECO:0000256" key="7">
    <source>
        <dbReference type="ARBA" id="ARBA00022723"/>
    </source>
</evidence>
<evidence type="ECO:0000256" key="2">
    <source>
        <dbReference type="ARBA" id="ARBA00004651"/>
    </source>
</evidence>
<dbReference type="InterPro" id="IPR011577">
    <property type="entry name" value="Cyt_b561_bac/Ni-Hgenase"/>
</dbReference>
<evidence type="ECO:0000256" key="10">
    <source>
        <dbReference type="ARBA" id="ARBA00023004"/>
    </source>
</evidence>
<dbReference type="InterPro" id="IPR016174">
    <property type="entry name" value="Di-haem_cyt_TM"/>
</dbReference>
<keyword evidence="4" id="KW-1003">Cell membrane</keyword>
<name>A0A7U8GQL6_NEPCE</name>
<dbReference type="RefSeq" id="WP_007019460.1">
    <property type="nucleotide sequence ID" value="NZ_CH724125.1"/>
</dbReference>
<keyword evidence="3" id="KW-0813">Transport</keyword>
<dbReference type="GO" id="GO:0022904">
    <property type="term" value="P:respiratory electron transport chain"/>
    <property type="evidence" value="ECO:0007669"/>
    <property type="project" value="InterPro"/>
</dbReference>
<keyword evidence="5" id="KW-0349">Heme</keyword>
<dbReference type="GO" id="GO:0005886">
    <property type="term" value="C:plasma membrane"/>
    <property type="evidence" value="ECO:0007669"/>
    <property type="project" value="UniProtKB-SubCell"/>
</dbReference>
<dbReference type="Proteomes" id="UP000002171">
    <property type="component" value="Unassembled WGS sequence"/>
</dbReference>
<evidence type="ECO:0000256" key="4">
    <source>
        <dbReference type="ARBA" id="ARBA00022475"/>
    </source>
</evidence>
<evidence type="ECO:0000259" key="14">
    <source>
        <dbReference type="Pfam" id="PF01292"/>
    </source>
</evidence>
<sequence length="188" mass="21516">MALNHKLLNDEETYGWGPVIMHWLIALAVIGLYPLGLYIETLSYYDPEYRTVPIWHKSIGLLVTFTLFIRLFWRLLNKPPRELPQPQMMALAAKLAHFALYLLLFITVASGYLISTADGRAIEVFNWFSIPALPYSFENQEDIAGEIHFLAATALISIAAVHAIAAIKHHYIDKDITLRRMLALREEH</sequence>
<dbReference type="GO" id="GO:0046872">
    <property type="term" value="F:metal ion binding"/>
    <property type="evidence" value="ECO:0007669"/>
    <property type="project" value="UniProtKB-KW"/>
</dbReference>
<keyword evidence="8" id="KW-0249">Electron transport</keyword>
<organism evidence="15 16">
    <name type="scientific">Neptuniibacter caesariensis</name>
    <dbReference type="NCBI Taxonomy" id="207954"/>
    <lineage>
        <taxon>Bacteria</taxon>
        <taxon>Pseudomonadati</taxon>
        <taxon>Pseudomonadota</taxon>
        <taxon>Gammaproteobacteria</taxon>
        <taxon>Oceanospirillales</taxon>
        <taxon>Oceanospirillaceae</taxon>
        <taxon>Neptuniibacter</taxon>
    </lineage>
</organism>
<evidence type="ECO:0000256" key="9">
    <source>
        <dbReference type="ARBA" id="ARBA00022989"/>
    </source>
</evidence>
<dbReference type="OrthoDB" id="9793784at2"/>
<evidence type="ECO:0000256" key="5">
    <source>
        <dbReference type="ARBA" id="ARBA00022617"/>
    </source>
</evidence>
<feature type="transmembrane region" description="Helical" evidence="13">
    <location>
        <begin position="20"/>
        <end position="39"/>
    </location>
</feature>
<dbReference type="PANTHER" id="PTHR30529:SF1">
    <property type="entry name" value="CYTOCHROME B561 HOMOLOG 2"/>
    <property type="match status" value="1"/>
</dbReference>
<accession>A0A7U8GQL6</accession>
<feature type="domain" description="Cytochrome b561 bacterial/Ni-hydrogenase" evidence="14">
    <location>
        <begin position="14"/>
        <end position="182"/>
    </location>
</feature>
<feature type="transmembrane region" description="Helical" evidence="13">
    <location>
        <begin position="96"/>
        <end position="114"/>
    </location>
</feature>
<gene>
    <name evidence="15" type="ORF">MED92_08961</name>
</gene>
<evidence type="ECO:0000313" key="15">
    <source>
        <dbReference type="EMBL" id="EAR60447.1"/>
    </source>
</evidence>
<comment type="caution">
    <text evidence="15">The sequence shown here is derived from an EMBL/GenBank/DDBJ whole genome shotgun (WGS) entry which is preliminary data.</text>
</comment>
<evidence type="ECO:0000256" key="12">
    <source>
        <dbReference type="ARBA" id="ARBA00037975"/>
    </source>
</evidence>
<keyword evidence="11 13" id="KW-0472">Membrane</keyword>
<dbReference type="GO" id="GO:0020037">
    <property type="term" value="F:heme binding"/>
    <property type="evidence" value="ECO:0007669"/>
    <property type="project" value="TreeGrafter"/>
</dbReference>
<comment type="subcellular location">
    <subcellularLocation>
        <location evidence="2">Cell membrane</location>
        <topology evidence="2">Multi-pass membrane protein</topology>
    </subcellularLocation>
</comment>
<keyword evidence="16" id="KW-1185">Reference proteome</keyword>
<dbReference type="PANTHER" id="PTHR30529">
    <property type="entry name" value="CYTOCHROME B561"/>
    <property type="match status" value="1"/>
</dbReference>
<keyword evidence="10" id="KW-0408">Iron</keyword>
<evidence type="ECO:0000313" key="16">
    <source>
        <dbReference type="Proteomes" id="UP000002171"/>
    </source>
</evidence>
<comment type="similarity">
    <text evidence="12">Belongs to the cytochrome b561 family.</text>
</comment>
<evidence type="ECO:0000256" key="11">
    <source>
        <dbReference type="ARBA" id="ARBA00023136"/>
    </source>
</evidence>
<feature type="transmembrane region" description="Helical" evidence="13">
    <location>
        <begin position="149"/>
        <end position="171"/>
    </location>
</feature>
<evidence type="ECO:0000256" key="1">
    <source>
        <dbReference type="ARBA" id="ARBA00001970"/>
    </source>
</evidence>
<dbReference type="AlphaFoldDB" id="A0A7U8GQL6"/>
<dbReference type="InterPro" id="IPR052168">
    <property type="entry name" value="Cytochrome_b561_oxidase"/>
</dbReference>
<evidence type="ECO:0000256" key="8">
    <source>
        <dbReference type="ARBA" id="ARBA00022982"/>
    </source>
</evidence>
<protein>
    <submittedName>
        <fullName evidence="15">Putative cytochrome b561</fullName>
    </submittedName>
</protein>